<reference evidence="1" key="1">
    <citation type="journal article" date="2022" name="J Glob Antimicrob Resist">
        <title>Comparative analysis of IMP-4- and OXA-58-containing plasmids of three carbapenemase-producing Acinetobacter ursingii strains in the Netherlands.</title>
        <authorList>
            <person name="Hendrickx A.P.A."/>
            <person name="Schade R.P."/>
            <person name="Landman F."/>
            <person name="Bosch T."/>
            <person name="Schouls L.M."/>
            <person name="van Dijk K."/>
        </authorList>
    </citation>
    <scope>NUCLEOTIDE SEQUENCE</scope>
    <source>
        <strain evidence="1">RIVM_C010761</strain>
    </source>
</reference>
<dbReference type="RefSeq" id="WP_151711452.1">
    <property type="nucleotide sequence ID" value="NZ_CP089047.1"/>
</dbReference>
<dbReference type="EMBL" id="CP089047">
    <property type="protein sequence ID" value="UYF77341.1"/>
    <property type="molecule type" value="Genomic_DNA"/>
</dbReference>
<protein>
    <submittedName>
        <fullName evidence="1">Uncharacterized protein</fullName>
    </submittedName>
</protein>
<evidence type="ECO:0000313" key="1">
    <source>
        <dbReference type="EMBL" id="UYF77341.1"/>
    </source>
</evidence>
<dbReference type="Proteomes" id="UP001164081">
    <property type="component" value="Plasmid pRIVM_C010761_3"/>
</dbReference>
<name>A0AA46PIV1_9GAMM</name>
<proteinExistence type="predicted"/>
<organism evidence="1 2">
    <name type="scientific">Acinetobacter ursingii</name>
    <dbReference type="NCBI Taxonomy" id="108980"/>
    <lineage>
        <taxon>Bacteria</taxon>
        <taxon>Pseudomonadati</taxon>
        <taxon>Pseudomonadota</taxon>
        <taxon>Gammaproteobacteria</taxon>
        <taxon>Moraxellales</taxon>
        <taxon>Moraxellaceae</taxon>
        <taxon>Acinetobacter</taxon>
    </lineage>
</organism>
<sequence>MNSASETITKFRDKTAFLGFENLNWLKDLFSEQVLPVLDDFDDVYEDPIKMVGVAKNYYAEVDITTVSDSEWLLVFSYGEEKLKGLEDQYKLQIRAYELKEQFCLTLESAELRLRKYPLTTIANSLQRVFGISQ</sequence>
<accession>A0AA46PIV1</accession>
<geneLocation type="plasmid" evidence="1 2">
    <name>pRIVM_C010761_3</name>
</geneLocation>
<evidence type="ECO:0000313" key="2">
    <source>
        <dbReference type="Proteomes" id="UP001164081"/>
    </source>
</evidence>
<gene>
    <name evidence="1" type="ORF">LSO58_18555</name>
</gene>
<keyword evidence="1" id="KW-0614">Plasmid</keyword>
<dbReference type="AlphaFoldDB" id="A0AA46PIV1"/>